<evidence type="ECO:0000313" key="1">
    <source>
        <dbReference type="EMBL" id="QCT02292.1"/>
    </source>
</evidence>
<reference evidence="1 2" key="1">
    <citation type="submission" date="2019-05" db="EMBL/GenBank/DDBJ databases">
        <authorList>
            <person name="Chen C."/>
        </authorList>
    </citation>
    <scope>NUCLEOTIDE SEQUENCE [LARGE SCALE GENOMIC DNA]</scope>
    <source>
        <strain evidence="1 2">HB172198</strain>
    </source>
</reference>
<evidence type="ECO:0000313" key="2">
    <source>
        <dbReference type="Proteomes" id="UP000300879"/>
    </source>
</evidence>
<organism evidence="1 2">
    <name type="scientific">Paenibacillus algicola</name>
    <dbReference type="NCBI Taxonomy" id="2565926"/>
    <lineage>
        <taxon>Bacteria</taxon>
        <taxon>Bacillati</taxon>
        <taxon>Bacillota</taxon>
        <taxon>Bacilli</taxon>
        <taxon>Bacillales</taxon>
        <taxon>Paenibacillaceae</taxon>
        <taxon>Paenibacillus</taxon>
    </lineage>
</organism>
<dbReference type="AlphaFoldDB" id="A0A4P8XI79"/>
<name>A0A4P8XI79_9BACL</name>
<dbReference type="RefSeq" id="WP_138225343.1">
    <property type="nucleotide sequence ID" value="NZ_CP040396.1"/>
</dbReference>
<proteinExistence type="predicted"/>
<keyword evidence="2" id="KW-1185">Reference proteome</keyword>
<accession>A0A4P8XI79</accession>
<protein>
    <submittedName>
        <fullName evidence="1">Uncharacterized protein</fullName>
    </submittedName>
</protein>
<gene>
    <name evidence="1" type="ORF">E6C60_1576</name>
</gene>
<sequence>MPIFLCKDSIRLLEASVSSLNLALIGLSLPLRSGIRETNALYASEVGLIGAAAEQAINACMTQNYGFKGLLTSDGKFKSASQIFDEFITLLKKENAKNSFLVKGVLDPEKHLKELIDKTSKFRILAKSRAGGFHAGFGPSREVVVILANDVSEFLFLLSKSSRIKPYLSFIPKPHDITKDRATLIEELANQVNASNVPQEKSVLISSAFLILPELNDVKPEWIDAFERVSVTPTASDIVLLLDALNRAVPTTLLRAAGSGEAFPVRIDQQNPAALSVSPQFLRREFNQINDQWFADVGIANGRLKNKVVDLPHPDFILDIFGVGLDKLNIGENKLGIPAQQTWPFISASLGVQGTSLPYWFLVKKTEDLKELIAYLKRVEKFSNGYFRKKIVELYEGVVSINNNEPLMEGSVLLDDMLALAEKIDDRQSRLHEFFEQNKGRDSAETNTIIEQTVNEEIDISTAITAIMNVGEIEPSRRIYWIRTLAECCREIGDIPGLLYALKNEQNSSIKTAVRKGLRLIDFIYHGPDFI</sequence>
<dbReference type="KEGG" id="palo:E6C60_1576"/>
<dbReference type="Proteomes" id="UP000300879">
    <property type="component" value="Chromosome"/>
</dbReference>
<dbReference type="EMBL" id="CP040396">
    <property type="protein sequence ID" value="QCT02292.1"/>
    <property type="molecule type" value="Genomic_DNA"/>
</dbReference>
<dbReference type="OrthoDB" id="3034370at2"/>